<feature type="chain" id="PRO_5042078701" evidence="1">
    <location>
        <begin position="19"/>
        <end position="140"/>
    </location>
</feature>
<keyword evidence="3" id="KW-1185">Reference proteome</keyword>
<dbReference type="AlphaFoldDB" id="A0AAD2JGM1"/>
<feature type="signal peptide" evidence="1">
    <location>
        <begin position="1"/>
        <end position="18"/>
    </location>
</feature>
<keyword evidence="1" id="KW-0732">Signal</keyword>
<proteinExistence type="predicted"/>
<comment type="caution">
    <text evidence="2">The sequence shown here is derived from an EMBL/GenBank/DDBJ whole genome shotgun (WGS) entry which is preliminary data.</text>
</comment>
<sequence>MKLFIATLIALVIVGTNGASHTAGNNTDGNNTASANGSTCALDRDCESGFCSIDFTCKEKKEIGESCAQDDDCFTAFCSVDFTCKEKLAINETCVENDDCQSGVCAQLDGFKCVESSEALAWNLTCTMLGAIASFLFIAF</sequence>
<dbReference type="EMBL" id="CAKOGP040001736">
    <property type="protein sequence ID" value="CAJ1947991.1"/>
    <property type="molecule type" value="Genomic_DNA"/>
</dbReference>
<evidence type="ECO:0000313" key="2">
    <source>
        <dbReference type="EMBL" id="CAJ1947991.1"/>
    </source>
</evidence>
<name>A0AAD2JGM1_9STRA</name>
<dbReference type="Proteomes" id="UP001295423">
    <property type="component" value="Unassembled WGS sequence"/>
</dbReference>
<evidence type="ECO:0000313" key="3">
    <source>
        <dbReference type="Proteomes" id="UP001295423"/>
    </source>
</evidence>
<accession>A0AAD2JGM1</accession>
<gene>
    <name evidence="2" type="ORF">CYCCA115_LOCUS11410</name>
</gene>
<organism evidence="2 3">
    <name type="scientific">Cylindrotheca closterium</name>
    <dbReference type="NCBI Taxonomy" id="2856"/>
    <lineage>
        <taxon>Eukaryota</taxon>
        <taxon>Sar</taxon>
        <taxon>Stramenopiles</taxon>
        <taxon>Ochrophyta</taxon>
        <taxon>Bacillariophyta</taxon>
        <taxon>Bacillariophyceae</taxon>
        <taxon>Bacillariophycidae</taxon>
        <taxon>Bacillariales</taxon>
        <taxon>Bacillariaceae</taxon>
        <taxon>Cylindrotheca</taxon>
    </lineage>
</organism>
<reference evidence="2" key="1">
    <citation type="submission" date="2023-08" db="EMBL/GenBank/DDBJ databases">
        <authorList>
            <person name="Audoor S."/>
            <person name="Bilcke G."/>
        </authorList>
    </citation>
    <scope>NUCLEOTIDE SEQUENCE</scope>
</reference>
<protein>
    <submittedName>
        <fullName evidence="2">Uncharacterized protein</fullName>
    </submittedName>
</protein>
<evidence type="ECO:0000256" key="1">
    <source>
        <dbReference type="SAM" id="SignalP"/>
    </source>
</evidence>